<reference evidence="1" key="2">
    <citation type="journal article" date="2015" name="Data Brief">
        <title>Shoot transcriptome of the giant reed, Arundo donax.</title>
        <authorList>
            <person name="Barrero R.A."/>
            <person name="Guerrero F.D."/>
            <person name="Moolhuijzen P."/>
            <person name="Goolsby J.A."/>
            <person name="Tidwell J."/>
            <person name="Bellgard S.E."/>
            <person name="Bellgard M.I."/>
        </authorList>
    </citation>
    <scope>NUCLEOTIDE SEQUENCE</scope>
    <source>
        <tissue evidence="1">Shoot tissue taken approximately 20 cm above the soil surface</tissue>
    </source>
</reference>
<sequence length="20" mass="2259">MACRSPCISRANQKHLKAPF</sequence>
<dbReference type="EMBL" id="GBRH01223147">
    <property type="protein sequence ID" value="JAD74748.1"/>
    <property type="molecule type" value="Transcribed_RNA"/>
</dbReference>
<accession>A0A0A9CJW6</accession>
<organism evidence="1">
    <name type="scientific">Arundo donax</name>
    <name type="common">Giant reed</name>
    <name type="synonym">Donax arundinaceus</name>
    <dbReference type="NCBI Taxonomy" id="35708"/>
    <lineage>
        <taxon>Eukaryota</taxon>
        <taxon>Viridiplantae</taxon>
        <taxon>Streptophyta</taxon>
        <taxon>Embryophyta</taxon>
        <taxon>Tracheophyta</taxon>
        <taxon>Spermatophyta</taxon>
        <taxon>Magnoliopsida</taxon>
        <taxon>Liliopsida</taxon>
        <taxon>Poales</taxon>
        <taxon>Poaceae</taxon>
        <taxon>PACMAD clade</taxon>
        <taxon>Arundinoideae</taxon>
        <taxon>Arundineae</taxon>
        <taxon>Arundo</taxon>
    </lineage>
</organism>
<name>A0A0A9CJW6_ARUDO</name>
<evidence type="ECO:0000313" key="1">
    <source>
        <dbReference type="EMBL" id="JAD74748.1"/>
    </source>
</evidence>
<reference evidence="1" key="1">
    <citation type="submission" date="2014-09" db="EMBL/GenBank/DDBJ databases">
        <authorList>
            <person name="Magalhaes I.L.F."/>
            <person name="Oliveira U."/>
            <person name="Santos F.R."/>
            <person name="Vidigal T.H.D.A."/>
            <person name="Brescovit A.D."/>
            <person name="Santos A.J."/>
        </authorList>
    </citation>
    <scope>NUCLEOTIDE SEQUENCE</scope>
    <source>
        <tissue evidence="1">Shoot tissue taken approximately 20 cm above the soil surface</tissue>
    </source>
</reference>
<proteinExistence type="predicted"/>
<protein>
    <submittedName>
        <fullName evidence="1">Uncharacterized protein</fullName>
    </submittedName>
</protein>
<dbReference type="AlphaFoldDB" id="A0A0A9CJW6"/>